<gene>
    <name evidence="2" type="primary">LOC111122376</name>
</gene>
<dbReference type="FunFam" id="3.80.10.10:FF:000695">
    <property type="entry name" value="leucine-rich melanocyte differentiation-associated protein"/>
    <property type="match status" value="1"/>
</dbReference>
<dbReference type="SUPFAM" id="SSF52058">
    <property type="entry name" value="L domain-like"/>
    <property type="match status" value="1"/>
</dbReference>
<dbReference type="GeneID" id="111122376"/>
<keyword evidence="1" id="KW-1185">Reference proteome</keyword>
<reference evidence="2" key="1">
    <citation type="submission" date="2025-08" db="UniProtKB">
        <authorList>
            <consortium name="RefSeq"/>
        </authorList>
    </citation>
    <scope>IDENTIFICATION</scope>
    <source>
        <tissue evidence="2">Whole sample</tissue>
    </source>
</reference>
<dbReference type="KEGG" id="cvn:111122376"/>
<dbReference type="Proteomes" id="UP000694844">
    <property type="component" value="Chromosome 2"/>
</dbReference>
<accession>A0A8B8CZC1</accession>
<dbReference type="InterPro" id="IPR043313">
    <property type="entry name" value="LRMDA"/>
</dbReference>
<dbReference type="PANTHER" id="PTHR46282">
    <property type="entry name" value="LEUCINE-RICH MELANOCYTE DIFFERENTIATION-ASSOCIATED PROTEIN"/>
    <property type="match status" value="1"/>
</dbReference>
<dbReference type="OrthoDB" id="272149at2759"/>
<sequence length="246" mass="28297">MADDQPEENQEIEEDDVSRPVFVDGMLSLAGQDLTRLPGEAVNEFAEKTKRLDLSFNCLRTLDGLEKFTHLEELVLDNNDLNDEIKFPQLKSLHTVTLNKNKITNLDQLLDNLSQHLPSLTYLSMLSNEACPNQLSSLDKDEEDYQRYRYYVLFRLPGLKFLDSTSVKDEELAEAKRVGPYMQVIKVKEDEIIHKDEEKDLEPTAFTPLPNSAKSLDKPMGSYGKSKYVYYGKHSEGNRFIRNKDL</sequence>
<evidence type="ECO:0000313" key="2">
    <source>
        <dbReference type="RefSeq" id="XP_022319841.1"/>
    </source>
</evidence>
<organism evidence="1 2">
    <name type="scientific">Crassostrea virginica</name>
    <name type="common">Eastern oyster</name>
    <dbReference type="NCBI Taxonomy" id="6565"/>
    <lineage>
        <taxon>Eukaryota</taxon>
        <taxon>Metazoa</taxon>
        <taxon>Spiralia</taxon>
        <taxon>Lophotrochozoa</taxon>
        <taxon>Mollusca</taxon>
        <taxon>Bivalvia</taxon>
        <taxon>Autobranchia</taxon>
        <taxon>Pteriomorphia</taxon>
        <taxon>Ostreida</taxon>
        <taxon>Ostreoidea</taxon>
        <taxon>Ostreidae</taxon>
        <taxon>Crassostrea</taxon>
    </lineage>
</organism>
<evidence type="ECO:0000313" key="1">
    <source>
        <dbReference type="Proteomes" id="UP000694844"/>
    </source>
</evidence>
<dbReference type="RefSeq" id="XP_022319841.1">
    <property type="nucleotide sequence ID" value="XM_022464133.1"/>
</dbReference>
<protein>
    <submittedName>
        <fullName evidence="2">Leucine-rich melanocyte differentiation-associated protein-like</fullName>
    </submittedName>
</protein>
<dbReference type="PANTHER" id="PTHR46282:SF2">
    <property type="entry name" value="LEUCINE-RICH MELANOCYTE DIFFERENTIATION-ASSOCIATED PROTEIN"/>
    <property type="match status" value="1"/>
</dbReference>
<name>A0A8B8CZC1_CRAVI</name>
<proteinExistence type="predicted"/>
<dbReference type="InterPro" id="IPR032675">
    <property type="entry name" value="LRR_dom_sf"/>
</dbReference>
<dbReference type="Gene3D" id="3.80.10.10">
    <property type="entry name" value="Ribonuclease Inhibitor"/>
    <property type="match status" value="1"/>
</dbReference>
<dbReference type="AlphaFoldDB" id="A0A8B8CZC1"/>